<proteinExistence type="predicted"/>
<comment type="caution">
    <text evidence="2">The sequence shown here is derived from an EMBL/GenBank/DDBJ whole genome shotgun (WGS) entry which is preliminary data.</text>
</comment>
<dbReference type="InterPro" id="IPR036249">
    <property type="entry name" value="Thioredoxin-like_sf"/>
</dbReference>
<sequence>MSKKDLNKFDEFESALTAEKKGDKYVLRLFVAGINPKSRKAIGNLMKLLEENLKDQYELEIIDIYQQPIFAREGQIVAAPTLIKELPPPLRRFVGDMSNKEKLLLGLELKSKNDE</sequence>
<dbReference type="InterPro" id="IPR039022">
    <property type="entry name" value="KaiB-like"/>
</dbReference>
<dbReference type="SUPFAM" id="SSF52833">
    <property type="entry name" value="Thioredoxin-like"/>
    <property type="match status" value="1"/>
</dbReference>
<dbReference type="Gene3D" id="3.40.30.10">
    <property type="entry name" value="Glutaredoxin"/>
    <property type="match status" value="1"/>
</dbReference>
<dbReference type="InterPro" id="IPR011649">
    <property type="entry name" value="KaiB_domain"/>
</dbReference>
<dbReference type="PANTHER" id="PTHR41709">
    <property type="entry name" value="KAIB-LIKE PROTEIN 1"/>
    <property type="match status" value="1"/>
</dbReference>
<dbReference type="AlphaFoldDB" id="A0A9E4ZUH5"/>
<dbReference type="Proteomes" id="UP001068021">
    <property type="component" value="Unassembled WGS sequence"/>
</dbReference>
<evidence type="ECO:0000313" key="4">
    <source>
        <dbReference type="Proteomes" id="UP001068021"/>
    </source>
</evidence>
<dbReference type="GO" id="GO:0048511">
    <property type="term" value="P:rhythmic process"/>
    <property type="evidence" value="ECO:0007669"/>
    <property type="project" value="InterPro"/>
</dbReference>
<dbReference type="SMART" id="SM01248">
    <property type="entry name" value="KaiB"/>
    <property type="match status" value="1"/>
</dbReference>
<dbReference type="EMBL" id="JAPVES010000030">
    <property type="protein sequence ID" value="MCZ3372361.1"/>
    <property type="molecule type" value="Genomic_DNA"/>
</dbReference>
<reference evidence="2" key="1">
    <citation type="submission" date="2022-12" db="EMBL/GenBank/DDBJ databases">
        <title>Reclassification of two methanogenic archaea species isolated from the Kolyma lowland permafrost.</title>
        <authorList>
            <person name="Trubitsyn V.E."/>
            <person name="Rivkina E.M."/>
            <person name="Shcherbakova V.A."/>
        </authorList>
    </citation>
    <scope>NUCLEOTIDE SEQUENCE</scope>
    <source>
        <strain evidence="2">M2</strain>
        <strain evidence="3">MK4</strain>
    </source>
</reference>
<feature type="domain" description="KaiB" evidence="1">
    <location>
        <begin position="28"/>
        <end position="109"/>
    </location>
</feature>
<dbReference type="CDD" id="cd02978">
    <property type="entry name" value="KaiB_like"/>
    <property type="match status" value="1"/>
</dbReference>
<name>A0A9E4ZUH5_9EURY</name>
<gene>
    <name evidence="3" type="ORF">O3H35_06925</name>
    <name evidence="2" type="ORF">O3H54_01810</name>
</gene>
<dbReference type="Pfam" id="PF07689">
    <property type="entry name" value="KaiB"/>
    <property type="match status" value="1"/>
</dbReference>
<evidence type="ECO:0000313" key="2">
    <source>
        <dbReference type="EMBL" id="MCZ3364607.1"/>
    </source>
</evidence>
<dbReference type="RefSeq" id="WP_211251397.1">
    <property type="nucleotide sequence ID" value="NZ_JAPVER010000018.1"/>
</dbReference>
<evidence type="ECO:0000313" key="3">
    <source>
        <dbReference type="EMBL" id="MCZ3372361.1"/>
    </source>
</evidence>
<organism evidence="2 4">
    <name type="scientific">Methanobacterium veterum</name>
    <dbReference type="NCBI Taxonomy" id="408577"/>
    <lineage>
        <taxon>Archaea</taxon>
        <taxon>Methanobacteriati</taxon>
        <taxon>Methanobacteriota</taxon>
        <taxon>Methanomada group</taxon>
        <taxon>Methanobacteria</taxon>
        <taxon>Methanobacteriales</taxon>
        <taxon>Methanobacteriaceae</taxon>
        <taxon>Methanobacterium</taxon>
    </lineage>
</organism>
<dbReference type="PANTHER" id="PTHR41709:SF2">
    <property type="entry name" value="CIRCADIAN CLOCK PROTEIN KAIB2"/>
    <property type="match status" value="1"/>
</dbReference>
<accession>A0A9E4ZUH5</accession>
<protein>
    <submittedName>
        <fullName evidence="2">Circadian clock KaiB family protein</fullName>
    </submittedName>
</protein>
<evidence type="ECO:0000259" key="1">
    <source>
        <dbReference type="SMART" id="SM01248"/>
    </source>
</evidence>
<dbReference type="EMBL" id="JAPVER010000018">
    <property type="protein sequence ID" value="MCZ3364607.1"/>
    <property type="molecule type" value="Genomic_DNA"/>
</dbReference>
<keyword evidence="4" id="KW-1185">Reference proteome</keyword>
<dbReference type="Proteomes" id="UP001074446">
    <property type="component" value="Unassembled WGS sequence"/>
</dbReference>